<dbReference type="InterPro" id="IPR001626">
    <property type="entry name" value="ABC_TroCD"/>
</dbReference>
<dbReference type="PANTHER" id="PTHR30477:SF23">
    <property type="entry name" value="HIGH-AFFINITY ZINC UPTAKE SYSTEM MEMBRANE PROTEIN ZNUB"/>
    <property type="match status" value="1"/>
</dbReference>
<feature type="transmembrane region" description="Helical" evidence="15">
    <location>
        <begin position="239"/>
        <end position="256"/>
    </location>
</feature>
<dbReference type="GO" id="GO:0043190">
    <property type="term" value="C:ATP-binding cassette (ABC) transporter complex"/>
    <property type="evidence" value="ECO:0007669"/>
    <property type="project" value="InterPro"/>
</dbReference>
<evidence type="ECO:0000256" key="11">
    <source>
        <dbReference type="ARBA" id="ARBA00023065"/>
    </source>
</evidence>
<dbReference type="PANTHER" id="PTHR30477">
    <property type="entry name" value="ABC-TRANSPORTER METAL-BINDING PROTEIN"/>
    <property type="match status" value="1"/>
</dbReference>
<evidence type="ECO:0000256" key="9">
    <source>
        <dbReference type="ARBA" id="ARBA00022906"/>
    </source>
</evidence>
<dbReference type="AlphaFoldDB" id="A0A2D3SVZ1"/>
<dbReference type="Gene3D" id="1.10.3470.10">
    <property type="entry name" value="ABC transporter involved in vitamin B12 uptake, BtuC"/>
    <property type="match status" value="1"/>
</dbReference>
<keyword evidence="12 15" id="KW-0472">Membrane</keyword>
<evidence type="ECO:0000256" key="3">
    <source>
        <dbReference type="ARBA" id="ARBA00008034"/>
    </source>
</evidence>
<dbReference type="OMA" id="WLESNTQ"/>
<keyword evidence="5" id="KW-1003">Cell membrane</keyword>
<feature type="transmembrane region" description="Helical" evidence="15">
    <location>
        <begin position="85"/>
        <end position="107"/>
    </location>
</feature>
<feature type="transmembrane region" description="Helical" evidence="15">
    <location>
        <begin position="6"/>
        <end position="28"/>
    </location>
</feature>
<keyword evidence="8" id="KW-0862">Zinc</keyword>
<evidence type="ECO:0000256" key="6">
    <source>
        <dbReference type="ARBA" id="ARBA00022519"/>
    </source>
</evidence>
<dbReference type="CDD" id="cd06550">
    <property type="entry name" value="TM_ABC_iron-siderophores_like"/>
    <property type="match status" value="1"/>
</dbReference>
<evidence type="ECO:0000313" key="18">
    <source>
        <dbReference type="Proteomes" id="UP000229055"/>
    </source>
</evidence>
<dbReference type="GO" id="GO:0010043">
    <property type="term" value="P:response to zinc ion"/>
    <property type="evidence" value="ECO:0007669"/>
    <property type="project" value="TreeGrafter"/>
</dbReference>
<proteinExistence type="inferred from homology"/>
<keyword evidence="9" id="KW-0864">Zinc transport</keyword>
<dbReference type="InterPro" id="IPR037294">
    <property type="entry name" value="ABC_BtuC-like"/>
</dbReference>
<protein>
    <recommendedName>
        <fullName evidence="13">High-affinity zinc uptake system membrane protein ZnuB</fullName>
    </recommendedName>
</protein>
<evidence type="ECO:0000256" key="7">
    <source>
        <dbReference type="ARBA" id="ARBA00022692"/>
    </source>
</evidence>
<organism evidence="17 18">
    <name type="scientific">Candidatus Williamhamiltonella defendens</name>
    <dbReference type="NCBI Taxonomy" id="138072"/>
    <lineage>
        <taxon>Bacteria</taxon>
        <taxon>Pseudomonadati</taxon>
        <taxon>Pseudomonadota</taxon>
        <taxon>Gammaproteobacteria</taxon>
        <taxon>Enterobacterales</taxon>
        <taxon>Enterobacteriaceae</taxon>
        <taxon>aphid secondary symbionts</taxon>
        <taxon>Candidatus Williamhamiltonella</taxon>
    </lineage>
</organism>
<dbReference type="SUPFAM" id="SSF81345">
    <property type="entry name" value="ABC transporter involved in vitamin B12 uptake, BtuC"/>
    <property type="match status" value="1"/>
</dbReference>
<feature type="transmembrane region" description="Helical" evidence="15">
    <location>
        <begin position="119"/>
        <end position="143"/>
    </location>
</feature>
<dbReference type="Proteomes" id="UP000229055">
    <property type="component" value="Chromosome"/>
</dbReference>
<evidence type="ECO:0000256" key="2">
    <source>
        <dbReference type="ARBA" id="ARBA00004429"/>
    </source>
</evidence>
<comment type="subcellular location">
    <subcellularLocation>
        <location evidence="2">Cell inner membrane</location>
        <topology evidence="2">Multi-pass membrane protein</topology>
    </subcellularLocation>
    <subcellularLocation>
        <location evidence="14">Cell membrane</location>
        <topology evidence="14">Multi-pass membrane protein</topology>
    </subcellularLocation>
</comment>
<evidence type="ECO:0000256" key="8">
    <source>
        <dbReference type="ARBA" id="ARBA00022833"/>
    </source>
</evidence>
<evidence type="ECO:0000256" key="12">
    <source>
        <dbReference type="ARBA" id="ARBA00023136"/>
    </source>
</evidence>
<dbReference type="FunFam" id="1.10.3470.10:FF:000002">
    <property type="entry name" value="Zinc ABC transporter permease subunit ZnuB"/>
    <property type="match status" value="1"/>
</dbReference>
<dbReference type="RefSeq" id="WP_015873211.1">
    <property type="nucleotide sequence ID" value="NZ_CADIJH010000003.1"/>
</dbReference>
<keyword evidence="6" id="KW-0997">Cell inner membrane</keyword>
<evidence type="ECO:0000256" key="13">
    <source>
        <dbReference type="ARBA" id="ARBA00040080"/>
    </source>
</evidence>
<dbReference type="GeneID" id="66260517"/>
<evidence type="ECO:0000313" key="17">
    <source>
        <dbReference type="EMBL" id="ATW33552.1"/>
    </source>
</evidence>
<reference evidence="18" key="1">
    <citation type="submission" date="2016-10" db="EMBL/GenBank/DDBJ databases">
        <authorList>
            <person name="Chevignon G."/>
        </authorList>
    </citation>
    <scope>NUCLEOTIDE SEQUENCE [LARGE SCALE GENOMIC DNA]</scope>
    <source>
        <strain evidence="18">ZA17</strain>
    </source>
</reference>
<comment type="similarity">
    <text evidence="3 14">Belongs to the ABC-3 integral membrane protein family.</text>
</comment>
<reference evidence="16" key="2">
    <citation type="submission" date="2017-08" db="EMBL/GenBank/DDBJ databases">
        <title>Genome sequence of Candidatus Hamiltonella defensa from Acyrthosiphon pisum strain MI47.</title>
        <authorList>
            <person name="Patel V.A."/>
            <person name="Chevignon G."/>
            <person name="Russell J.A."/>
            <person name="Oliver K.M."/>
        </authorList>
    </citation>
    <scope>NUCLEOTIDE SEQUENCE</scope>
    <source>
        <strain evidence="16">MI47</strain>
    </source>
</reference>
<dbReference type="Pfam" id="PF00950">
    <property type="entry name" value="ABC-3"/>
    <property type="match status" value="1"/>
</dbReference>
<evidence type="ECO:0000313" key="16">
    <source>
        <dbReference type="EMBL" id="ASV33463.1"/>
    </source>
</evidence>
<keyword evidence="4 14" id="KW-0813">Transport</keyword>
<gene>
    <name evidence="17" type="ORF">BJP43_03845</name>
    <name evidence="16" type="ORF">CJJ18_04725</name>
</gene>
<evidence type="ECO:0000256" key="4">
    <source>
        <dbReference type="ARBA" id="ARBA00022448"/>
    </source>
</evidence>
<dbReference type="NCBIfam" id="NF007089">
    <property type="entry name" value="PRK09543.1"/>
    <property type="match status" value="1"/>
</dbReference>
<feature type="transmembrane region" description="Helical" evidence="15">
    <location>
        <begin position="213"/>
        <end position="233"/>
    </location>
</feature>
<keyword evidence="11" id="KW-0406">Ion transport</keyword>
<dbReference type="GO" id="GO:0006829">
    <property type="term" value="P:zinc ion transport"/>
    <property type="evidence" value="ECO:0007669"/>
    <property type="project" value="UniProtKB-KW"/>
</dbReference>
<evidence type="ECO:0000256" key="15">
    <source>
        <dbReference type="SAM" id="Phobius"/>
    </source>
</evidence>
<evidence type="ECO:0000256" key="14">
    <source>
        <dbReference type="RuleBase" id="RU003943"/>
    </source>
</evidence>
<sequence>MIELLFPGWLAGILLATAAGPLGSFIIWRRMSYFGDTLAHASLLGVAFGLLLNVNLFYAVIFITLLLACLLVWLEGQYQLPVDTLLGILAHSALSLGLVIVSLMSNVRIDLMAYLFGDLLSVTIADILLIASGVMLVLLLLLWKWRQLLSITISAELAYVEGINLKKNQMLLMFLVSLTIALSMKFVGVLIISSLLIIPSATARRFAHTPEQMAGTGIIVGVLAVTGGLALSAFYDTPAGPSVVLCATVMFLLSLLKKSQNL</sequence>
<reference evidence="18" key="3">
    <citation type="submission" date="2017-11" db="EMBL/GenBank/DDBJ databases">
        <title>PacBio sequencing of new strain of the secondary endosymbiont Candidatus Hamiltonella defensa.</title>
        <authorList>
            <person name="Strand M.R."/>
            <person name="Oliver K."/>
        </authorList>
    </citation>
    <scope>NUCLEOTIDE SEQUENCE [LARGE SCALE GENOMIC DNA]</scope>
    <source>
        <strain evidence="18">ZA17</strain>
    </source>
</reference>
<evidence type="ECO:0000256" key="1">
    <source>
        <dbReference type="ARBA" id="ARBA00002313"/>
    </source>
</evidence>
<keyword evidence="10 15" id="KW-1133">Transmembrane helix</keyword>
<dbReference type="EMBL" id="CP017613">
    <property type="protein sequence ID" value="ATW33552.1"/>
    <property type="molecule type" value="Genomic_DNA"/>
</dbReference>
<feature type="transmembrane region" description="Helical" evidence="15">
    <location>
        <begin position="171"/>
        <end position="201"/>
    </location>
</feature>
<name>A0A2D3SVZ1_9ENTR</name>
<feature type="transmembrane region" description="Helical" evidence="15">
    <location>
        <begin position="40"/>
        <end position="73"/>
    </location>
</feature>
<comment type="function">
    <text evidence="1">Involved in the high-affinity zinc uptake transport system.</text>
</comment>
<reference evidence="17" key="4">
    <citation type="journal article" date="2018" name="Genome Biol. Evol.">
        <title>Culture-Facilitated Comparative Genomics of the Facultative Symbiont Hamiltonella defensa.</title>
        <authorList>
            <person name="Chevignon G."/>
            <person name="Boyd B.M."/>
            <person name="Brandt J.W."/>
            <person name="Oliver K.M."/>
            <person name="Strand M.R."/>
        </authorList>
    </citation>
    <scope>NUCLEOTIDE SEQUENCE</scope>
    <source>
        <strain evidence="17">ZA17</strain>
    </source>
</reference>
<keyword evidence="7 14" id="KW-0812">Transmembrane</keyword>
<dbReference type="EMBL" id="CP022932">
    <property type="protein sequence ID" value="ASV33463.1"/>
    <property type="molecule type" value="Genomic_DNA"/>
</dbReference>
<dbReference type="GO" id="GO:0022857">
    <property type="term" value="F:transmembrane transporter activity"/>
    <property type="evidence" value="ECO:0007669"/>
    <property type="project" value="UniProtKB-ARBA"/>
</dbReference>
<evidence type="ECO:0000256" key="5">
    <source>
        <dbReference type="ARBA" id="ARBA00022475"/>
    </source>
</evidence>
<dbReference type="Proteomes" id="UP000792865">
    <property type="component" value="Chromosome"/>
</dbReference>
<evidence type="ECO:0000256" key="10">
    <source>
        <dbReference type="ARBA" id="ARBA00022989"/>
    </source>
</evidence>
<accession>A0A2D3SVZ1</accession>